<evidence type="ECO:0000256" key="2">
    <source>
        <dbReference type="ARBA" id="ARBA00004922"/>
    </source>
</evidence>
<keyword evidence="8" id="KW-1133">Transmembrane helix</keyword>
<evidence type="ECO:0000256" key="9">
    <source>
        <dbReference type="ARBA" id="ARBA00023136"/>
    </source>
</evidence>
<evidence type="ECO:0000313" key="16">
    <source>
        <dbReference type="Proteomes" id="UP001235939"/>
    </source>
</evidence>
<evidence type="ECO:0000256" key="3">
    <source>
        <dbReference type="ARBA" id="ARBA00008919"/>
    </source>
</evidence>
<evidence type="ECO:0000259" key="14">
    <source>
        <dbReference type="Pfam" id="PF17039"/>
    </source>
</evidence>
<dbReference type="Gene3D" id="3.40.50.11660">
    <property type="entry name" value="Glycosyl transferase family 10, C-terminal domain"/>
    <property type="match status" value="1"/>
</dbReference>
<dbReference type="Pfam" id="PF00852">
    <property type="entry name" value="Glyco_transf_10"/>
    <property type="match status" value="1"/>
</dbReference>
<dbReference type="InterPro" id="IPR001503">
    <property type="entry name" value="Glyco_trans_10"/>
</dbReference>
<dbReference type="SUPFAM" id="SSF53756">
    <property type="entry name" value="UDP-Glycosyltransferase/glycogen phosphorylase"/>
    <property type="match status" value="1"/>
</dbReference>
<accession>A0ABY6LE67</accession>
<evidence type="ECO:0000256" key="10">
    <source>
        <dbReference type="ARBA" id="ARBA00023180"/>
    </source>
</evidence>
<evidence type="ECO:0000256" key="4">
    <source>
        <dbReference type="ARBA" id="ARBA00022676"/>
    </source>
</evidence>
<dbReference type="PANTHER" id="PTHR11929">
    <property type="entry name" value="ALPHA- 1,3 -FUCOSYLTRANSFERASE"/>
    <property type="match status" value="1"/>
</dbReference>
<organism evidence="15 16">
    <name type="scientific">Cordylochernes scorpioides</name>
    <dbReference type="NCBI Taxonomy" id="51811"/>
    <lineage>
        <taxon>Eukaryota</taxon>
        <taxon>Metazoa</taxon>
        <taxon>Ecdysozoa</taxon>
        <taxon>Arthropoda</taxon>
        <taxon>Chelicerata</taxon>
        <taxon>Arachnida</taxon>
        <taxon>Pseudoscorpiones</taxon>
        <taxon>Cheliferoidea</taxon>
        <taxon>Chernetidae</taxon>
        <taxon>Cordylochernes</taxon>
    </lineage>
</organism>
<dbReference type="InterPro" id="IPR038577">
    <property type="entry name" value="GT10-like_C_sf"/>
</dbReference>
<dbReference type="PANTHER" id="PTHR11929:SF198">
    <property type="entry name" value="ALPHA-(1,3)-FUCOSYLTRANSFERASE 11"/>
    <property type="match status" value="1"/>
</dbReference>
<evidence type="ECO:0000256" key="8">
    <source>
        <dbReference type="ARBA" id="ARBA00022989"/>
    </source>
</evidence>
<evidence type="ECO:0000256" key="7">
    <source>
        <dbReference type="ARBA" id="ARBA00022968"/>
    </source>
</evidence>
<dbReference type="EMBL" id="CP092879">
    <property type="protein sequence ID" value="UYV79482.1"/>
    <property type="molecule type" value="Genomic_DNA"/>
</dbReference>
<evidence type="ECO:0000313" key="15">
    <source>
        <dbReference type="EMBL" id="UYV79482.1"/>
    </source>
</evidence>
<proteinExistence type="inferred from homology"/>
<dbReference type="InterPro" id="IPR055270">
    <property type="entry name" value="Glyco_tran_10_C"/>
</dbReference>
<comment type="pathway">
    <text evidence="2">Protein modification; protein glycosylation.</text>
</comment>
<dbReference type="EC" id="2.4.1.-" evidence="11"/>
<name>A0ABY6LE67_9ARAC</name>
<dbReference type="Pfam" id="PF17039">
    <property type="entry name" value="Glyco_tran_10_N"/>
    <property type="match status" value="1"/>
</dbReference>
<keyword evidence="6 11" id="KW-0812">Transmembrane</keyword>
<evidence type="ECO:0000256" key="5">
    <source>
        <dbReference type="ARBA" id="ARBA00022679"/>
    </source>
</evidence>
<gene>
    <name evidence="15" type="ORF">LAZ67_17002821</name>
</gene>
<feature type="domain" description="Fucosyltransferase C-terminal" evidence="13">
    <location>
        <begin position="181"/>
        <end position="364"/>
    </location>
</feature>
<protein>
    <recommendedName>
        <fullName evidence="11">Fucosyltransferase</fullName>
        <ecNumber evidence="11">2.4.1.-</ecNumber>
    </recommendedName>
</protein>
<feature type="non-terminal residue" evidence="15">
    <location>
        <position position="388"/>
    </location>
</feature>
<reference evidence="15 16" key="1">
    <citation type="submission" date="2022-01" db="EMBL/GenBank/DDBJ databases">
        <title>A chromosomal length assembly of Cordylochernes scorpioides.</title>
        <authorList>
            <person name="Zeh D."/>
            <person name="Zeh J."/>
        </authorList>
    </citation>
    <scope>NUCLEOTIDE SEQUENCE [LARGE SCALE GENOMIC DNA]</scope>
    <source>
        <strain evidence="15">IN4F17</strain>
        <tissue evidence="15">Whole Body</tissue>
    </source>
</reference>
<evidence type="ECO:0000256" key="12">
    <source>
        <dbReference type="SAM" id="MobiDB-lite"/>
    </source>
</evidence>
<keyword evidence="5 11" id="KW-0808">Transferase</keyword>
<evidence type="ECO:0000256" key="6">
    <source>
        <dbReference type="ARBA" id="ARBA00022692"/>
    </source>
</evidence>
<comment type="similarity">
    <text evidence="3 11">Belongs to the glycosyltransferase 10 family.</text>
</comment>
<evidence type="ECO:0000259" key="13">
    <source>
        <dbReference type="Pfam" id="PF00852"/>
    </source>
</evidence>
<keyword evidence="16" id="KW-1185">Reference proteome</keyword>
<dbReference type="Proteomes" id="UP001235939">
    <property type="component" value="Chromosome 17"/>
</dbReference>
<comment type="subcellular location">
    <subcellularLocation>
        <location evidence="1 11">Golgi apparatus</location>
        <location evidence="1 11">Golgi stack membrane</location>
        <topology evidence="1 11">Single-pass type II membrane protein</topology>
    </subcellularLocation>
</comment>
<keyword evidence="4 11" id="KW-0328">Glycosyltransferase</keyword>
<sequence length="388" mass="44729">MEAFTVNSNMSTDAAPSYRWSGTIAEAHQPEGKAVEVSVAKLEKPLIIWWTPNLFPHIESGEVEINCKIGTCITSNNRTLQNDPRTSAFIFYGTEMDVEDMPIPREKNHRWALLHEESPMNNYILSHNLGLRLFNYTSTFSRRSDYPLTTQYIPSINYLIERKPVELKIKNELRKKGFAPVLYIQSNCNVASDRDRYIIELSKYIQIDSYGECLQNKTLPKHLSTSENFNSTEFLDYISQYKFHLAFENAICDDYISEKLFRALHVGSIPIYRGSPSVEDWLPSTTSAILTHDYLNPKELAKDILRIDQDDELYNTYLNYKEPDGFANDFLEEHLAKREWGEFISGFECYVCDQLLLKEDTDKKQAELAGCPEPQPAFGKIQDLPPDD</sequence>
<keyword evidence="7" id="KW-0735">Signal-anchor</keyword>
<evidence type="ECO:0000256" key="1">
    <source>
        <dbReference type="ARBA" id="ARBA00004447"/>
    </source>
</evidence>
<dbReference type="InterPro" id="IPR031481">
    <property type="entry name" value="Glyco_tran_10_N"/>
</dbReference>
<feature type="region of interest" description="Disordered" evidence="12">
    <location>
        <begin position="367"/>
        <end position="388"/>
    </location>
</feature>
<feature type="domain" description="Fucosyltransferase N-terminal" evidence="14">
    <location>
        <begin position="44"/>
        <end position="147"/>
    </location>
</feature>
<keyword evidence="9" id="KW-0472">Membrane</keyword>
<evidence type="ECO:0000256" key="11">
    <source>
        <dbReference type="RuleBase" id="RU003832"/>
    </source>
</evidence>
<keyword evidence="10" id="KW-0325">Glycoprotein</keyword>
<keyword evidence="11" id="KW-0333">Golgi apparatus</keyword>